<dbReference type="EMBL" id="JACICY010000009">
    <property type="protein sequence ID" value="MBB3862084.1"/>
    <property type="molecule type" value="Genomic_DNA"/>
</dbReference>
<evidence type="ECO:0000256" key="2">
    <source>
        <dbReference type="ARBA" id="ARBA00023125"/>
    </source>
</evidence>
<dbReference type="SUPFAM" id="SSF46785">
    <property type="entry name" value="Winged helix' DNA-binding domain"/>
    <property type="match status" value="1"/>
</dbReference>
<dbReference type="InterPro" id="IPR001845">
    <property type="entry name" value="HTH_ArsR_DNA-bd_dom"/>
</dbReference>
<accession>A0A7W6EXQ0</accession>
<sequence>MESNLAVNALSALAHEGRLAVFRLLVQAGLDGLPAGEIARSLGVPANTMSTHLAILTRAGLATSERHSRSVVYRANIESLRALMVFLAKDCCQGREDLCGQLIIDLACA</sequence>
<dbReference type="Pfam" id="PF12840">
    <property type="entry name" value="HTH_20"/>
    <property type="match status" value="1"/>
</dbReference>
<dbReference type="PRINTS" id="PR00778">
    <property type="entry name" value="HTHARSR"/>
</dbReference>
<name>A0A7W6EXQ0_9SPHN</name>
<dbReference type="CDD" id="cd00090">
    <property type="entry name" value="HTH_ARSR"/>
    <property type="match status" value="1"/>
</dbReference>
<dbReference type="InterPro" id="IPR011991">
    <property type="entry name" value="ArsR-like_HTH"/>
</dbReference>
<protein>
    <submittedName>
        <fullName evidence="5">DNA-binding transcriptional ArsR family regulator</fullName>
    </submittedName>
</protein>
<proteinExistence type="predicted"/>
<gene>
    <name evidence="5" type="ORF">GGQ88_003378</name>
</gene>
<feature type="domain" description="HTH arsR-type" evidence="4">
    <location>
        <begin position="1"/>
        <end position="95"/>
    </location>
</feature>
<dbReference type="Proteomes" id="UP000562395">
    <property type="component" value="Unassembled WGS sequence"/>
</dbReference>
<dbReference type="PROSITE" id="PS50987">
    <property type="entry name" value="HTH_ARSR_2"/>
    <property type="match status" value="1"/>
</dbReference>
<organism evidence="5 6">
    <name type="scientific">Novosphingobium hassiacum</name>
    <dbReference type="NCBI Taxonomy" id="173676"/>
    <lineage>
        <taxon>Bacteria</taxon>
        <taxon>Pseudomonadati</taxon>
        <taxon>Pseudomonadota</taxon>
        <taxon>Alphaproteobacteria</taxon>
        <taxon>Sphingomonadales</taxon>
        <taxon>Sphingomonadaceae</taxon>
        <taxon>Novosphingobium</taxon>
    </lineage>
</organism>
<dbReference type="GO" id="GO:0003677">
    <property type="term" value="F:DNA binding"/>
    <property type="evidence" value="ECO:0007669"/>
    <property type="project" value="UniProtKB-KW"/>
</dbReference>
<keyword evidence="6" id="KW-1185">Reference proteome</keyword>
<keyword evidence="3" id="KW-0804">Transcription</keyword>
<evidence type="ECO:0000259" key="4">
    <source>
        <dbReference type="PROSITE" id="PS50987"/>
    </source>
</evidence>
<evidence type="ECO:0000313" key="6">
    <source>
        <dbReference type="Proteomes" id="UP000562395"/>
    </source>
</evidence>
<dbReference type="AlphaFoldDB" id="A0A7W6EXQ0"/>
<keyword evidence="1" id="KW-0805">Transcription regulation</keyword>
<dbReference type="InterPro" id="IPR036390">
    <property type="entry name" value="WH_DNA-bd_sf"/>
</dbReference>
<evidence type="ECO:0000256" key="1">
    <source>
        <dbReference type="ARBA" id="ARBA00023015"/>
    </source>
</evidence>
<dbReference type="RefSeq" id="WP_183614567.1">
    <property type="nucleotide sequence ID" value="NZ_JACICY010000009.1"/>
</dbReference>
<dbReference type="PANTHER" id="PTHR43132">
    <property type="entry name" value="ARSENICAL RESISTANCE OPERON REPRESSOR ARSR-RELATED"/>
    <property type="match status" value="1"/>
</dbReference>
<comment type="caution">
    <text evidence="5">The sequence shown here is derived from an EMBL/GenBank/DDBJ whole genome shotgun (WGS) entry which is preliminary data.</text>
</comment>
<reference evidence="5 6" key="1">
    <citation type="submission" date="2020-08" db="EMBL/GenBank/DDBJ databases">
        <title>Genomic Encyclopedia of Type Strains, Phase IV (KMG-IV): sequencing the most valuable type-strain genomes for metagenomic binning, comparative biology and taxonomic classification.</title>
        <authorList>
            <person name="Goeker M."/>
        </authorList>
    </citation>
    <scope>NUCLEOTIDE SEQUENCE [LARGE SCALE GENOMIC DNA]</scope>
    <source>
        <strain evidence="5 6">DSM 14552</strain>
    </source>
</reference>
<dbReference type="Gene3D" id="1.10.10.10">
    <property type="entry name" value="Winged helix-like DNA-binding domain superfamily/Winged helix DNA-binding domain"/>
    <property type="match status" value="1"/>
</dbReference>
<keyword evidence="2 5" id="KW-0238">DNA-binding</keyword>
<dbReference type="InterPro" id="IPR036388">
    <property type="entry name" value="WH-like_DNA-bd_sf"/>
</dbReference>
<evidence type="ECO:0000256" key="3">
    <source>
        <dbReference type="ARBA" id="ARBA00023163"/>
    </source>
</evidence>
<dbReference type="InterPro" id="IPR051011">
    <property type="entry name" value="Metal_resp_trans_reg"/>
</dbReference>
<dbReference type="PANTHER" id="PTHR43132:SF2">
    <property type="entry name" value="ARSENICAL RESISTANCE OPERON REPRESSOR ARSR-RELATED"/>
    <property type="match status" value="1"/>
</dbReference>
<dbReference type="NCBIfam" id="NF033788">
    <property type="entry name" value="HTH_metalloreg"/>
    <property type="match status" value="1"/>
</dbReference>
<dbReference type="GO" id="GO:0003700">
    <property type="term" value="F:DNA-binding transcription factor activity"/>
    <property type="evidence" value="ECO:0007669"/>
    <property type="project" value="InterPro"/>
</dbReference>
<evidence type="ECO:0000313" key="5">
    <source>
        <dbReference type="EMBL" id="MBB3862084.1"/>
    </source>
</evidence>
<dbReference type="SMART" id="SM00418">
    <property type="entry name" value="HTH_ARSR"/>
    <property type="match status" value="1"/>
</dbReference>